<comment type="caution">
    <text evidence="1">The sequence shown here is derived from an EMBL/GenBank/DDBJ whole genome shotgun (WGS) entry which is preliminary data.</text>
</comment>
<proteinExistence type="predicted"/>
<dbReference type="InterPro" id="IPR027417">
    <property type="entry name" value="P-loop_NTPase"/>
</dbReference>
<dbReference type="PANTHER" id="PTHR24221:SF630">
    <property type="entry name" value="ABC TRANSPORTER B FAMILY MEMBER 29, CHLOROPLASTIC"/>
    <property type="match status" value="1"/>
</dbReference>
<protein>
    <submittedName>
        <fullName evidence="1">ABC transporter B family member 29, chloroplastic</fullName>
    </submittedName>
</protein>
<gene>
    <name evidence="1" type="ORF">Sradi_3401800</name>
</gene>
<dbReference type="Gene3D" id="3.40.50.300">
    <property type="entry name" value="P-loop containing nucleotide triphosphate hydrolases"/>
    <property type="match status" value="1"/>
</dbReference>
<dbReference type="GO" id="GO:0042626">
    <property type="term" value="F:ATPase-coupled transmembrane transporter activity"/>
    <property type="evidence" value="ECO:0007669"/>
    <property type="project" value="TreeGrafter"/>
</dbReference>
<accession>A0AAW2R5B8</accession>
<sequence length="94" mass="10619">MYFRLAIARALYQDPSILILDEATSALDSRSEFLVRQALQRLLQNRTVLVIAHRLETVQMAERIFMLNDGKLQQLSHSDLLDGKHGSLATALVV</sequence>
<name>A0AAW2R5B8_SESRA</name>
<reference evidence="1" key="2">
    <citation type="journal article" date="2024" name="Plant">
        <title>Genomic evolution and insights into agronomic trait innovations of Sesamum species.</title>
        <authorList>
            <person name="Miao H."/>
            <person name="Wang L."/>
            <person name="Qu L."/>
            <person name="Liu H."/>
            <person name="Sun Y."/>
            <person name="Le M."/>
            <person name="Wang Q."/>
            <person name="Wei S."/>
            <person name="Zheng Y."/>
            <person name="Lin W."/>
            <person name="Duan Y."/>
            <person name="Cao H."/>
            <person name="Xiong S."/>
            <person name="Wang X."/>
            <person name="Wei L."/>
            <person name="Li C."/>
            <person name="Ma Q."/>
            <person name="Ju M."/>
            <person name="Zhao R."/>
            <person name="Li G."/>
            <person name="Mu C."/>
            <person name="Tian Q."/>
            <person name="Mei H."/>
            <person name="Zhang T."/>
            <person name="Gao T."/>
            <person name="Zhang H."/>
        </authorList>
    </citation>
    <scope>NUCLEOTIDE SEQUENCE</scope>
    <source>
        <strain evidence="1">G02</strain>
    </source>
</reference>
<dbReference type="AlphaFoldDB" id="A0AAW2R5B8"/>
<reference evidence="1" key="1">
    <citation type="submission" date="2020-06" db="EMBL/GenBank/DDBJ databases">
        <authorList>
            <person name="Li T."/>
            <person name="Hu X."/>
            <person name="Zhang T."/>
            <person name="Song X."/>
            <person name="Zhang H."/>
            <person name="Dai N."/>
            <person name="Sheng W."/>
            <person name="Hou X."/>
            <person name="Wei L."/>
        </authorList>
    </citation>
    <scope>NUCLEOTIDE SEQUENCE</scope>
    <source>
        <strain evidence="1">G02</strain>
        <tissue evidence="1">Leaf</tissue>
    </source>
</reference>
<evidence type="ECO:0000313" key="1">
    <source>
        <dbReference type="EMBL" id="KAL0374861.1"/>
    </source>
</evidence>
<dbReference type="EMBL" id="JACGWJ010000014">
    <property type="protein sequence ID" value="KAL0374861.1"/>
    <property type="molecule type" value="Genomic_DNA"/>
</dbReference>
<organism evidence="1">
    <name type="scientific">Sesamum radiatum</name>
    <name type="common">Black benniseed</name>
    <dbReference type="NCBI Taxonomy" id="300843"/>
    <lineage>
        <taxon>Eukaryota</taxon>
        <taxon>Viridiplantae</taxon>
        <taxon>Streptophyta</taxon>
        <taxon>Embryophyta</taxon>
        <taxon>Tracheophyta</taxon>
        <taxon>Spermatophyta</taxon>
        <taxon>Magnoliopsida</taxon>
        <taxon>eudicotyledons</taxon>
        <taxon>Gunneridae</taxon>
        <taxon>Pentapetalae</taxon>
        <taxon>asterids</taxon>
        <taxon>lamiids</taxon>
        <taxon>Lamiales</taxon>
        <taxon>Pedaliaceae</taxon>
        <taxon>Sesamum</taxon>
    </lineage>
</organism>
<dbReference type="SUPFAM" id="SSF52540">
    <property type="entry name" value="P-loop containing nucleoside triphosphate hydrolases"/>
    <property type="match status" value="1"/>
</dbReference>
<dbReference type="GO" id="GO:0016020">
    <property type="term" value="C:membrane"/>
    <property type="evidence" value="ECO:0007669"/>
    <property type="project" value="TreeGrafter"/>
</dbReference>
<dbReference type="InterPro" id="IPR039421">
    <property type="entry name" value="Type_1_exporter"/>
</dbReference>
<dbReference type="PANTHER" id="PTHR24221">
    <property type="entry name" value="ATP-BINDING CASSETTE SUB-FAMILY B"/>
    <property type="match status" value="1"/>
</dbReference>